<dbReference type="Pfam" id="PF05766">
    <property type="entry name" value="NinG"/>
    <property type="match status" value="1"/>
</dbReference>
<dbReference type="Proteomes" id="UP000255518">
    <property type="component" value="Unassembled WGS sequence"/>
</dbReference>
<evidence type="ECO:0000313" key="2">
    <source>
        <dbReference type="Proteomes" id="UP000255518"/>
    </source>
</evidence>
<dbReference type="AlphaFoldDB" id="A0A377V8V1"/>
<evidence type="ECO:0000313" key="1">
    <source>
        <dbReference type="EMBL" id="STT04762.1"/>
    </source>
</evidence>
<dbReference type="InterPro" id="IPR008713">
    <property type="entry name" value="Phage_lambda_NinG"/>
</dbReference>
<sequence length="44" mass="4887">MLKPARRKCAHCREWFHPAREGQVVCSFECASAIGKKQAAKAGK</sequence>
<name>A0A377V8V1_KLEPN</name>
<proteinExistence type="predicted"/>
<accession>A0A377V8V1</accession>
<gene>
    <name evidence="1" type="ORF">NCTC13443_04858</name>
</gene>
<dbReference type="EMBL" id="UGKT01000001">
    <property type="protein sequence ID" value="STT04762.1"/>
    <property type="molecule type" value="Genomic_DNA"/>
</dbReference>
<protein>
    <submittedName>
        <fullName evidence="1">Bacteriophage Lambda NinG protein</fullName>
    </submittedName>
</protein>
<organism evidence="1 2">
    <name type="scientific">Klebsiella pneumoniae</name>
    <dbReference type="NCBI Taxonomy" id="573"/>
    <lineage>
        <taxon>Bacteria</taxon>
        <taxon>Pseudomonadati</taxon>
        <taxon>Pseudomonadota</taxon>
        <taxon>Gammaproteobacteria</taxon>
        <taxon>Enterobacterales</taxon>
        <taxon>Enterobacteriaceae</taxon>
        <taxon>Klebsiella/Raoultella group</taxon>
        <taxon>Klebsiella</taxon>
        <taxon>Klebsiella pneumoniae complex</taxon>
    </lineage>
</organism>
<reference evidence="1 2" key="1">
    <citation type="submission" date="2018-06" db="EMBL/GenBank/DDBJ databases">
        <authorList>
            <consortium name="Pathogen Informatics"/>
            <person name="Doyle S."/>
        </authorList>
    </citation>
    <scope>NUCLEOTIDE SEQUENCE [LARGE SCALE GENOMIC DNA]</scope>
    <source>
        <strain evidence="1 2">NCTC13443</strain>
    </source>
</reference>